<dbReference type="GO" id="GO:0004497">
    <property type="term" value="F:monooxygenase activity"/>
    <property type="evidence" value="ECO:0007669"/>
    <property type="project" value="InterPro"/>
</dbReference>
<evidence type="ECO:0000313" key="8">
    <source>
        <dbReference type="Proteomes" id="UP000054266"/>
    </source>
</evidence>
<evidence type="ECO:0000313" key="7">
    <source>
        <dbReference type="EMBL" id="KIW64826.1"/>
    </source>
</evidence>
<keyword evidence="3 5" id="KW-0479">Metal-binding</keyword>
<evidence type="ECO:0008006" key="9">
    <source>
        <dbReference type="Google" id="ProtNLM"/>
    </source>
</evidence>
<gene>
    <name evidence="7" type="ORF">PV04_09733</name>
</gene>
<evidence type="ECO:0000256" key="2">
    <source>
        <dbReference type="ARBA" id="ARBA00010617"/>
    </source>
</evidence>
<accession>A0A0D2CHX9</accession>
<keyword evidence="4 5" id="KW-0408">Iron</keyword>
<evidence type="ECO:0000256" key="6">
    <source>
        <dbReference type="SAM" id="Phobius"/>
    </source>
</evidence>
<name>A0A0D2CHX9_9EURO</name>
<dbReference type="InterPro" id="IPR002403">
    <property type="entry name" value="Cyt_P450_E_grp-IV"/>
</dbReference>
<dbReference type="GO" id="GO:0020037">
    <property type="term" value="F:heme binding"/>
    <property type="evidence" value="ECO:0007669"/>
    <property type="project" value="InterPro"/>
</dbReference>
<keyword evidence="6" id="KW-0472">Membrane</keyword>
<dbReference type="InterPro" id="IPR050121">
    <property type="entry name" value="Cytochrome_P450_monoxygenase"/>
</dbReference>
<proteinExistence type="inferred from homology"/>
<evidence type="ECO:0000256" key="4">
    <source>
        <dbReference type="ARBA" id="ARBA00023004"/>
    </source>
</evidence>
<keyword evidence="6" id="KW-1133">Transmembrane helix</keyword>
<dbReference type="HOGENOM" id="CLU_001570_14_2_1"/>
<dbReference type="GO" id="GO:0005506">
    <property type="term" value="F:iron ion binding"/>
    <property type="evidence" value="ECO:0007669"/>
    <property type="project" value="InterPro"/>
</dbReference>
<comment type="similarity">
    <text evidence="2">Belongs to the cytochrome P450 family.</text>
</comment>
<feature type="transmembrane region" description="Helical" evidence="6">
    <location>
        <begin position="12"/>
        <end position="34"/>
    </location>
</feature>
<dbReference type="AlphaFoldDB" id="A0A0D2CHX9"/>
<reference evidence="7 8" key="1">
    <citation type="submission" date="2015-01" db="EMBL/GenBank/DDBJ databases">
        <title>The Genome Sequence of Capronia semiimmersa CBS27337.</title>
        <authorList>
            <consortium name="The Broad Institute Genomics Platform"/>
            <person name="Cuomo C."/>
            <person name="de Hoog S."/>
            <person name="Gorbushina A."/>
            <person name="Stielow B."/>
            <person name="Teixiera M."/>
            <person name="Abouelleil A."/>
            <person name="Chapman S.B."/>
            <person name="Priest M."/>
            <person name="Young S.K."/>
            <person name="Wortman J."/>
            <person name="Nusbaum C."/>
            <person name="Birren B."/>
        </authorList>
    </citation>
    <scope>NUCLEOTIDE SEQUENCE [LARGE SCALE GENOMIC DNA]</scope>
    <source>
        <strain evidence="7 8">CBS 27337</strain>
    </source>
</reference>
<dbReference type="GO" id="GO:0016705">
    <property type="term" value="F:oxidoreductase activity, acting on paired donors, with incorporation or reduction of molecular oxygen"/>
    <property type="evidence" value="ECO:0007669"/>
    <property type="project" value="InterPro"/>
</dbReference>
<dbReference type="PRINTS" id="PR00465">
    <property type="entry name" value="EP450IV"/>
</dbReference>
<keyword evidence="5" id="KW-0349">Heme</keyword>
<feature type="binding site" description="axial binding residue" evidence="5">
    <location>
        <position position="429"/>
    </location>
    <ligand>
        <name>heme</name>
        <dbReference type="ChEBI" id="CHEBI:30413"/>
    </ligand>
    <ligandPart>
        <name>Fe</name>
        <dbReference type="ChEBI" id="CHEBI:18248"/>
    </ligandPart>
</feature>
<dbReference type="Pfam" id="PF00067">
    <property type="entry name" value="p450"/>
    <property type="match status" value="1"/>
</dbReference>
<dbReference type="EMBL" id="KN846961">
    <property type="protein sequence ID" value="KIW64826.1"/>
    <property type="molecule type" value="Genomic_DNA"/>
</dbReference>
<evidence type="ECO:0000256" key="5">
    <source>
        <dbReference type="PIRSR" id="PIRSR602403-1"/>
    </source>
</evidence>
<protein>
    <recommendedName>
        <fullName evidence="9">Cytochrome P450</fullName>
    </recommendedName>
</protein>
<dbReference type="STRING" id="5601.A0A0D2CHX9"/>
<dbReference type="Gene3D" id="1.10.630.10">
    <property type="entry name" value="Cytochrome P450"/>
    <property type="match status" value="1"/>
</dbReference>
<keyword evidence="8" id="KW-1185">Reference proteome</keyword>
<dbReference type="PANTHER" id="PTHR24305">
    <property type="entry name" value="CYTOCHROME P450"/>
    <property type="match status" value="1"/>
</dbReference>
<dbReference type="InterPro" id="IPR001128">
    <property type="entry name" value="Cyt_P450"/>
</dbReference>
<dbReference type="SUPFAM" id="SSF48264">
    <property type="entry name" value="Cytochrome P450"/>
    <property type="match status" value="1"/>
</dbReference>
<dbReference type="InterPro" id="IPR036396">
    <property type="entry name" value="Cyt_P450_sf"/>
</dbReference>
<dbReference type="PANTHER" id="PTHR24305:SF164">
    <property type="entry name" value="P450, PUTATIVE (EUROFUNG)-RELATED"/>
    <property type="match status" value="1"/>
</dbReference>
<keyword evidence="6" id="KW-0812">Transmembrane</keyword>
<sequence length="496" mass="55765">MGLLKSSTALPLAIINGPLPVAIILLCVAAFLLYRFITSPINKLAGPWHTKLTSLGLIYHEWIGMKRLWLHGLHQKYGPIVRVAPNQVSFTSATSIKEIYASAGGGFPKTEVYLMFKQGGYINLFTALDHEEHSRKKRIFADRYSNSAILKPKVLAAIRDRARAFVKECTKGPDADIYLYLHCYALDCVSSLLFHPYNTRSIEAGEENEMVQLLTYHDTRKALLLESLWPPLEKAYSFLTGTKPKGGHKIDQFAWSAMQKTGYSDFTLADRLRAQKGKLSLPEMVAESLDHIGAGIATTADTLCSLMWELSLPRNADRVKRLREEVQSMPEDGPVDSLPYLEAVMKEGLRCFTPGTLPFPRYVPARGASVDGVFLPGGTVVSAAPYSVHRDPVVFPNPDDFIPERWLEEEGSIERNKLSFWFLAGAHTCIGKYLALAEMRTLLHMVYSNYWTRPSNNMHACMEMDDQFLTSRPKDMLCLLTFENLEKSGGYLDRSR</sequence>
<evidence type="ECO:0000256" key="1">
    <source>
        <dbReference type="ARBA" id="ARBA00001971"/>
    </source>
</evidence>
<evidence type="ECO:0000256" key="3">
    <source>
        <dbReference type="ARBA" id="ARBA00022723"/>
    </source>
</evidence>
<organism evidence="7 8">
    <name type="scientific">Phialophora macrospora</name>
    <dbReference type="NCBI Taxonomy" id="1851006"/>
    <lineage>
        <taxon>Eukaryota</taxon>
        <taxon>Fungi</taxon>
        <taxon>Dikarya</taxon>
        <taxon>Ascomycota</taxon>
        <taxon>Pezizomycotina</taxon>
        <taxon>Eurotiomycetes</taxon>
        <taxon>Chaetothyriomycetidae</taxon>
        <taxon>Chaetothyriales</taxon>
        <taxon>Herpotrichiellaceae</taxon>
        <taxon>Phialophora</taxon>
    </lineage>
</organism>
<comment type="cofactor">
    <cofactor evidence="1 5">
        <name>heme</name>
        <dbReference type="ChEBI" id="CHEBI:30413"/>
    </cofactor>
</comment>
<dbReference type="Proteomes" id="UP000054266">
    <property type="component" value="Unassembled WGS sequence"/>
</dbReference>